<organism evidence="1 2">
    <name type="scientific">Mycena venus</name>
    <dbReference type="NCBI Taxonomy" id="2733690"/>
    <lineage>
        <taxon>Eukaryota</taxon>
        <taxon>Fungi</taxon>
        <taxon>Dikarya</taxon>
        <taxon>Basidiomycota</taxon>
        <taxon>Agaricomycotina</taxon>
        <taxon>Agaricomycetes</taxon>
        <taxon>Agaricomycetidae</taxon>
        <taxon>Agaricales</taxon>
        <taxon>Marasmiineae</taxon>
        <taxon>Mycenaceae</taxon>
        <taxon>Mycena</taxon>
    </lineage>
</organism>
<keyword evidence="2" id="KW-1185">Reference proteome</keyword>
<dbReference type="Proteomes" id="UP000620124">
    <property type="component" value="Unassembled WGS sequence"/>
</dbReference>
<sequence length="344" mass="37054">MNQGKYSTVHHYRVQWLMSTLAKSNVVNQNKATASDPPQSENIDKIKNFVDAKNITTVQDIEYFTRNFAALGTYFSATAAVFQATALAVQNLLAEITPDTPDAHLPVEFNNWLRGLVATYPAGCTSRTTNTFNYYVNRMNTVNFLTGTAVPACAVLYYANAVAPQTFNFAPLIPPPPNLPACNIPGTNGRLSLDLDAQGNPNYQNFVVRIMGSGNTNFYALGTGASLAGTHYVANDLSTTYAGCQGVYEIALDSPSAGYPDAYIALNCNNQVGNAVIAPFNFVVNNQQLQCVLFNKNDNSNGFYQICGPSAAAATTCGSSMVQALQPRFPQASLSTASFVFHPL</sequence>
<proteinExistence type="predicted"/>
<reference evidence="1" key="1">
    <citation type="submission" date="2020-05" db="EMBL/GenBank/DDBJ databases">
        <title>Mycena genomes resolve the evolution of fungal bioluminescence.</title>
        <authorList>
            <person name="Tsai I.J."/>
        </authorList>
    </citation>
    <scope>NUCLEOTIDE SEQUENCE</scope>
    <source>
        <strain evidence="1">CCC161011</strain>
    </source>
</reference>
<evidence type="ECO:0000313" key="1">
    <source>
        <dbReference type="EMBL" id="KAF7359956.1"/>
    </source>
</evidence>
<protein>
    <submittedName>
        <fullName evidence="1">Uncharacterized protein</fullName>
    </submittedName>
</protein>
<dbReference type="OrthoDB" id="73875at2759"/>
<comment type="caution">
    <text evidence="1">The sequence shown here is derived from an EMBL/GenBank/DDBJ whole genome shotgun (WGS) entry which is preliminary data.</text>
</comment>
<gene>
    <name evidence="1" type="ORF">MVEN_00722400</name>
</gene>
<accession>A0A8H6YJQ5</accession>
<dbReference type="AlphaFoldDB" id="A0A8H6YJQ5"/>
<evidence type="ECO:0000313" key="2">
    <source>
        <dbReference type="Proteomes" id="UP000620124"/>
    </source>
</evidence>
<name>A0A8H6YJQ5_9AGAR</name>
<dbReference type="EMBL" id="JACAZI010000005">
    <property type="protein sequence ID" value="KAF7359956.1"/>
    <property type="molecule type" value="Genomic_DNA"/>
</dbReference>